<proteinExistence type="predicted"/>
<dbReference type="PANTHER" id="PTHR43790:SF3">
    <property type="entry name" value="D-ALLOSE IMPORT ATP-BINDING PROTEIN ALSA-RELATED"/>
    <property type="match status" value="1"/>
</dbReference>
<protein>
    <submittedName>
        <fullName evidence="11">Monosaccharide ABC transporter ATP-binding protein, CUT2 family</fullName>
    </submittedName>
</protein>
<keyword evidence="8" id="KW-1278">Translocase</keyword>
<dbReference type="CDD" id="cd03215">
    <property type="entry name" value="ABC_Carb_Monos_II"/>
    <property type="match status" value="1"/>
</dbReference>
<keyword evidence="7 11" id="KW-0067">ATP-binding</keyword>
<dbReference type="GO" id="GO:0005524">
    <property type="term" value="F:ATP binding"/>
    <property type="evidence" value="ECO:0007669"/>
    <property type="project" value="UniProtKB-KW"/>
</dbReference>
<accession>A0AAQ1GF28</accession>
<dbReference type="CDD" id="cd03216">
    <property type="entry name" value="ABC_Carb_Monos_I"/>
    <property type="match status" value="1"/>
</dbReference>
<name>A0AAQ1GF28_9BURK</name>
<evidence type="ECO:0000256" key="6">
    <source>
        <dbReference type="ARBA" id="ARBA00022741"/>
    </source>
</evidence>
<evidence type="ECO:0000256" key="5">
    <source>
        <dbReference type="ARBA" id="ARBA00022737"/>
    </source>
</evidence>
<evidence type="ECO:0000313" key="11">
    <source>
        <dbReference type="EMBL" id="SEJ59921.1"/>
    </source>
</evidence>
<dbReference type="InterPro" id="IPR003593">
    <property type="entry name" value="AAA+_ATPase"/>
</dbReference>
<evidence type="ECO:0000313" key="12">
    <source>
        <dbReference type="Proteomes" id="UP000183529"/>
    </source>
</evidence>
<gene>
    <name evidence="11" type="ORF">SAMN05216550_106170</name>
</gene>
<dbReference type="Gene3D" id="3.40.50.300">
    <property type="entry name" value="P-loop containing nucleotide triphosphate hydrolases"/>
    <property type="match status" value="2"/>
</dbReference>
<evidence type="ECO:0000256" key="8">
    <source>
        <dbReference type="ARBA" id="ARBA00022967"/>
    </source>
</evidence>
<keyword evidence="6" id="KW-0547">Nucleotide-binding</keyword>
<evidence type="ECO:0000256" key="4">
    <source>
        <dbReference type="ARBA" id="ARBA00022597"/>
    </source>
</evidence>
<sequence length="519" mass="54946">MSAPRISAPIFSARAIDKRFGATVALSHLDFSIGAGEVVALMGANGAGKSTFVKIVSGVQGADAGAMQLDGRPYAPASPLAARKLGVATVHQSIADAVVPTSSIADNLLLDELCGGVSGGVQSGARSDVKSGGRNWWAPRGARRARARELAARVGLDADLDAPLGTLALAAQQRVVLARALATRPRLLILDEPTASLSAAEAARLHALVDTLRDEGVAVLLVSHRLADLRRLATRVAVLRDGRVVAQQPAPIDFDAALETMIGRPLPPARIDSDVETNHAKPILQLNQLRLTDRTAAFDLDVRDGEIVAVVGPVGAGKSWLAQTIFGASRAFAGEMRLDGATWRPRTPGDAIRAGVFLAGEDRWRTSLFPDAVPFASIAGTLGFPFLSRWSRGVFVSRERERAAARAAIDAFGIRCSGPDDRLPRLSGGNQQKVLLARWHAEPARVLLLDEPFQGVDAGARADIAATLRREAPGRATLVFVSDLEEAHEVADRIVYFDRGALDRGAHEALHTAEAIESS</sequence>
<dbReference type="GO" id="GO:0016887">
    <property type="term" value="F:ATP hydrolysis activity"/>
    <property type="evidence" value="ECO:0007669"/>
    <property type="project" value="InterPro"/>
</dbReference>
<evidence type="ECO:0000256" key="1">
    <source>
        <dbReference type="ARBA" id="ARBA00022448"/>
    </source>
</evidence>
<keyword evidence="5" id="KW-0677">Repeat</keyword>
<keyword evidence="1" id="KW-0813">Transport</keyword>
<organism evidence="11 12">
    <name type="scientific">Paraburkholderia tropica</name>
    <dbReference type="NCBI Taxonomy" id="92647"/>
    <lineage>
        <taxon>Bacteria</taxon>
        <taxon>Pseudomonadati</taxon>
        <taxon>Pseudomonadota</taxon>
        <taxon>Betaproteobacteria</taxon>
        <taxon>Burkholderiales</taxon>
        <taxon>Burkholderiaceae</taxon>
        <taxon>Paraburkholderia</taxon>
    </lineage>
</organism>
<dbReference type="Pfam" id="PF00005">
    <property type="entry name" value="ABC_tran"/>
    <property type="match status" value="2"/>
</dbReference>
<feature type="domain" description="ABC transporter" evidence="10">
    <location>
        <begin position="11"/>
        <end position="266"/>
    </location>
</feature>
<reference evidence="11 12" key="1">
    <citation type="submission" date="2016-10" db="EMBL/GenBank/DDBJ databases">
        <authorList>
            <person name="Varghese N."/>
            <person name="Submissions S."/>
        </authorList>
    </citation>
    <scope>NUCLEOTIDE SEQUENCE [LARGE SCALE GENOMIC DNA]</scope>
    <source>
        <strain evidence="11 12">LMG 22274</strain>
    </source>
</reference>
<dbReference type="RefSeq" id="WP_173816785.1">
    <property type="nucleotide sequence ID" value="NZ_CADFGN010000006.1"/>
</dbReference>
<keyword evidence="2" id="KW-1003">Cell membrane</keyword>
<dbReference type="InterPro" id="IPR003439">
    <property type="entry name" value="ABC_transporter-like_ATP-bd"/>
</dbReference>
<dbReference type="PROSITE" id="PS50893">
    <property type="entry name" value="ABC_TRANSPORTER_2"/>
    <property type="match status" value="2"/>
</dbReference>
<evidence type="ECO:0000256" key="9">
    <source>
        <dbReference type="ARBA" id="ARBA00023136"/>
    </source>
</evidence>
<evidence type="ECO:0000259" key="10">
    <source>
        <dbReference type="PROSITE" id="PS50893"/>
    </source>
</evidence>
<dbReference type="SMART" id="SM00382">
    <property type="entry name" value="AAA"/>
    <property type="match status" value="2"/>
</dbReference>
<keyword evidence="3" id="KW-0997">Cell inner membrane</keyword>
<dbReference type="InterPro" id="IPR050107">
    <property type="entry name" value="ABC_carbohydrate_import_ATPase"/>
</dbReference>
<dbReference type="PANTHER" id="PTHR43790">
    <property type="entry name" value="CARBOHYDRATE TRANSPORT ATP-BINDING PROTEIN MG119-RELATED"/>
    <property type="match status" value="1"/>
</dbReference>
<evidence type="ECO:0000256" key="3">
    <source>
        <dbReference type="ARBA" id="ARBA00022519"/>
    </source>
</evidence>
<feature type="domain" description="ABC transporter" evidence="10">
    <location>
        <begin position="275"/>
        <end position="518"/>
    </location>
</feature>
<dbReference type="InterPro" id="IPR027417">
    <property type="entry name" value="P-loop_NTPase"/>
</dbReference>
<dbReference type="AlphaFoldDB" id="A0AAQ1GF28"/>
<keyword evidence="4" id="KW-0762">Sugar transport</keyword>
<dbReference type="Proteomes" id="UP000183529">
    <property type="component" value="Unassembled WGS sequence"/>
</dbReference>
<comment type="caution">
    <text evidence="11">The sequence shown here is derived from an EMBL/GenBank/DDBJ whole genome shotgun (WGS) entry which is preliminary data.</text>
</comment>
<evidence type="ECO:0000256" key="2">
    <source>
        <dbReference type="ARBA" id="ARBA00022475"/>
    </source>
</evidence>
<evidence type="ECO:0000256" key="7">
    <source>
        <dbReference type="ARBA" id="ARBA00022840"/>
    </source>
</evidence>
<dbReference type="SUPFAM" id="SSF52540">
    <property type="entry name" value="P-loop containing nucleoside triphosphate hydrolases"/>
    <property type="match status" value="2"/>
</dbReference>
<keyword evidence="9" id="KW-0472">Membrane</keyword>
<dbReference type="EMBL" id="FNZM01000006">
    <property type="protein sequence ID" value="SEJ59921.1"/>
    <property type="molecule type" value="Genomic_DNA"/>
</dbReference>